<evidence type="ECO:0000256" key="13">
    <source>
        <dbReference type="SAM" id="Phobius"/>
    </source>
</evidence>
<evidence type="ECO:0000256" key="6">
    <source>
        <dbReference type="ARBA" id="ARBA00022692"/>
    </source>
</evidence>
<evidence type="ECO:0000313" key="16">
    <source>
        <dbReference type="Proteomes" id="UP000533306"/>
    </source>
</evidence>
<keyword evidence="5" id="KW-0349">Heme</keyword>
<evidence type="ECO:0000256" key="8">
    <source>
        <dbReference type="ARBA" id="ARBA00022982"/>
    </source>
</evidence>
<dbReference type="GO" id="GO:0020037">
    <property type="term" value="F:heme binding"/>
    <property type="evidence" value="ECO:0007669"/>
    <property type="project" value="TreeGrafter"/>
</dbReference>
<dbReference type="SUPFAM" id="SSF81342">
    <property type="entry name" value="Transmembrane di-heme cytochromes"/>
    <property type="match status" value="1"/>
</dbReference>
<gene>
    <name evidence="15" type="ORF">HNR59_003725</name>
</gene>
<dbReference type="AlphaFoldDB" id="A0A7W9S595"/>
<keyword evidence="3" id="KW-0813">Transport</keyword>
<keyword evidence="4" id="KW-1003">Cell membrane</keyword>
<keyword evidence="8" id="KW-0249">Electron transport</keyword>
<comment type="subcellular location">
    <subcellularLocation>
        <location evidence="2">Cell membrane</location>
        <topology evidence="2">Multi-pass membrane protein</topology>
    </subcellularLocation>
</comment>
<dbReference type="PANTHER" id="PTHR30529">
    <property type="entry name" value="CYTOCHROME B561"/>
    <property type="match status" value="1"/>
</dbReference>
<feature type="transmembrane region" description="Helical" evidence="13">
    <location>
        <begin position="130"/>
        <end position="148"/>
    </location>
</feature>
<dbReference type="EMBL" id="JACHEU010000005">
    <property type="protein sequence ID" value="MBB6014331.1"/>
    <property type="molecule type" value="Genomic_DNA"/>
</dbReference>
<evidence type="ECO:0000256" key="4">
    <source>
        <dbReference type="ARBA" id="ARBA00022475"/>
    </source>
</evidence>
<name>A0A7W9S595_9HYPH</name>
<dbReference type="GO" id="GO:0009055">
    <property type="term" value="F:electron transfer activity"/>
    <property type="evidence" value="ECO:0007669"/>
    <property type="project" value="InterPro"/>
</dbReference>
<dbReference type="InterPro" id="IPR016174">
    <property type="entry name" value="Di-haem_cyt_TM"/>
</dbReference>
<evidence type="ECO:0000313" key="15">
    <source>
        <dbReference type="EMBL" id="MBB6014331.1"/>
    </source>
</evidence>
<protein>
    <submittedName>
        <fullName evidence="15">Cytochrome b561</fullName>
    </submittedName>
</protein>
<dbReference type="Gene3D" id="1.20.950.20">
    <property type="entry name" value="Transmembrane di-heme cytochromes, Chain C"/>
    <property type="match status" value="1"/>
</dbReference>
<dbReference type="InterPro" id="IPR011577">
    <property type="entry name" value="Cyt_b561_bac/Ni-Hgenase"/>
</dbReference>
<dbReference type="GO" id="GO:0005886">
    <property type="term" value="C:plasma membrane"/>
    <property type="evidence" value="ECO:0007669"/>
    <property type="project" value="UniProtKB-SubCell"/>
</dbReference>
<feature type="transmembrane region" description="Helical" evidence="13">
    <location>
        <begin position="44"/>
        <end position="64"/>
    </location>
</feature>
<feature type="transmembrane region" description="Helical" evidence="13">
    <location>
        <begin position="85"/>
        <end position="110"/>
    </location>
</feature>
<keyword evidence="11 13" id="KW-0472">Membrane</keyword>
<dbReference type="Proteomes" id="UP000533306">
    <property type="component" value="Unassembled WGS sequence"/>
</dbReference>
<keyword evidence="16" id="KW-1185">Reference proteome</keyword>
<evidence type="ECO:0000259" key="14">
    <source>
        <dbReference type="Pfam" id="PF01292"/>
    </source>
</evidence>
<reference evidence="15 16" key="1">
    <citation type="submission" date="2020-08" db="EMBL/GenBank/DDBJ databases">
        <title>Genomic Encyclopedia of Type Strains, Phase IV (KMG-IV): sequencing the most valuable type-strain genomes for metagenomic binning, comparative biology and taxonomic classification.</title>
        <authorList>
            <person name="Goeker M."/>
        </authorList>
    </citation>
    <scope>NUCLEOTIDE SEQUENCE [LARGE SCALE GENOMIC DNA]</scope>
    <source>
        <strain evidence="15 16">DSM 11099</strain>
    </source>
</reference>
<comment type="cofactor">
    <cofactor evidence="1">
        <name>heme b</name>
        <dbReference type="ChEBI" id="CHEBI:60344"/>
    </cofactor>
</comment>
<proteinExistence type="inferred from homology"/>
<evidence type="ECO:0000256" key="7">
    <source>
        <dbReference type="ARBA" id="ARBA00022723"/>
    </source>
</evidence>
<keyword evidence="9 13" id="KW-1133">Transmembrane helix</keyword>
<evidence type="ECO:0000256" key="12">
    <source>
        <dbReference type="ARBA" id="ARBA00037975"/>
    </source>
</evidence>
<evidence type="ECO:0000256" key="5">
    <source>
        <dbReference type="ARBA" id="ARBA00022617"/>
    </source>
</evidence>
<sequence length="167" mass="18804">MTEKRRYDAVAIWLHWLVALLVLIQFATGWVWGFFERGSEPRFYLFRTHITLGSAILALAVARVGWRLTHRAPPLPEGMTRLQRIAAHAGHGLLYLAILVQPALGLLAISGFGKTLGRWPRDAHNLAAKLILAIIILHVAAVIWHQLIRRDGLLARMLPARFSAQTR</sequence>
<evidence type="ECO:0000256" key="11">
    <source>
        <dbReference type="ARBA" id="ARBA00023136"/>
    </source>
</evidence>
<organism evidence="15 16">
    <name type="scientific">Aquamicrobium lusatiense</name>
    <dbReference type="NCBI Taxonomy" id="89772"/>
    <lineage>
        <taxon>Bacteria</taxon>
        <taxon>Pseudomonadati</taxon>
        <taxon>Pseudomonadota</taxon>
        <taxon>Alphaproteobacteria</taxon>
        <taxon>Hyphomicrobiales</taxon>
        <taxon>Phyllobacteriaceae</taxon>
        <taxon>Aquamicrobium</taxon>
    </lineage>
</organism>
<evidence type="ECO:0000256" key="9">
    <source>
        <dbReference type="ARBA" id="ARBA00022989"/>
    </source>
</evidence>
<dbReference type="Pfam" id="PF01292">
    <property type="entry name" value="Ni_hydr_CYTB"/>
    <property type="match status" value="1"/>
</dbReference>
<feature type="transmembrane region" description="Helical" evidence="13">
    <location>
        <begin position="12"/>
        <end position="32"/>
    </location>
</feature>
<evidence type="ECO:0000256" key="2">
    <source>
        <dbReference type="ARBA" id="ARBA00004651"/>
    </source>
</evidence>
<keyword evidence="10" id="KW-0408">Iron</keyword>
<evidence type="ECO:0000256" key="1">
    <source>
        <dbReference type="ARBA" id="ARBA00001970"/>
    </source>
</evidence>
<accession>A0A7W9S595</accession>
<keyword evidence="7" id="KW-0479">Metal-binding</keyword>
<evidence type="ECO:0000256" key="3">
    <source>
        <dbReference type="ARBA" id="ARBA00022448"/>
    </source>
</evidence>
<dbReference type="InterPro" id="IPR052168">
    <property type="entry name" value="Cytochrome_b561_oxidase"/>
</dbReference>
<keyword evidence="6 13" id="KW-0812">Transmembrane</keyword>
<dbReference type="PANTHER" id="PTHR30529:SF1">
    <property type="entry name" value="CYTOCHROME B561 HOMOLOG 2"/>
    <property type="match status" value="1"/>
</dbReference>
<comment type="caution">
    <text evidence="15">The sequence shown here is derived from an EMBL/GenBank/DDBJ whole genome shotgun (WGS) entry which is preliminary data.</text>
</comment>
<dbReference type="GO" id="GO:0046872">
    <property type="term" value="F:metal ion binding"/>
    <property type="evidence" value="ECO:0007669"/>
    <property type="project" value="UniProtKB-KW"/>
</dbReference>
<dbReference type="GO" id="GO:0022904">
    <property type="term" value="P:respiratory electron transport chain"/>
    <property type="evidence" value="ECO:0007669"/>
    <property type="project" value="InterPro"/>
</dbReference>
<feature type="domain" description="Cytochrome b561 bacterial/Ni-hydrogenase" evidence="14">
    <location>
        <begin position="6"/>
        <end position="159"/>
    </location>
</feature>
<comment type="similarity">
    <text evidence="12">Belongs to the cytochrome b561 family.</text>
</comment>
<evidence type="ECO:0000256" key="10">
    <source>
        <dbReference type="ARBA" id="ARBA00023004"/>
    </source>
</evidence>
<dbReference type="RefSeq" id="WP_183832511.1">
    <property type="nucleotide sequence ID" value="NZ_JACHEU010000005.1"/>
</dbReference>